<dbReference type="PIRSF" id="PIRSF005739">
    <property type="entry name" value="O-mtase"/>
    <property type="match status" value="1"/>
</dbReference>
<dbReference type="PANTHER" id="PTHR11746">
    <property type="entry name" value="O-METHYLTRANSFERASE"/>
    <property type="match status" value="1"/>
</dbReference>
<evidence type="ECO:0000313" key="6">
    <source>
        <dbReference type="EMBL" id="CAK9321740.1"/>
    </source>
</evidence>
<dbReference type="Proteomes" id="UP001642487">
    <property type="component" value="Chromosome 5"/>
</dbReference>
<dbReference type="PROSITE" id="PS51683">
    <property type="entry name" value="SAM_OMT_II"/>
    <property type="match status" value="1"/>
</dbReference>
<keyword evidence="2" id="KW-0808">Transferase</keyword>
<proteinExistence type="predicted"/>
<evidence type="ECO:0000259" key="5">
    <source>
        <dbReference type="Pfam" id="PF08100"/>
    </source>
</evidence>
<keyword evidence="1" id="KW-0489">Methyltransferase</keyword>
<dbReference type="SUPFAM" id="SSF53335">
    <property type="entry name" value="S-adenosyl-L-methionine-dependent methyltransferases"/>
    <property type="match status" value="1"/>
</dbReference>
<dbReference type="InterPro" id="IPR029063">
    <property type="entry name" value="SAM-dependent_MTases_sf"/>
</dbReference>
<organism evidence="6 7">
    <name type="scientific">Citrullus colocynthis</name>
    <name type="common">colocynth</name>
    <dbReference type="NCBI Taxonomy" id="252529"/>
    <lineage>
        <taxon>Eukaryota</taxon>
        <taxon>Viridiplantae</taxon>
        <taxon>Streptophyta</taxon>
        <taxon>Embryophyta</taxon>
        <taxon>Tracheophyta</taxon>
        <taxon>Spermatophyta</taxon>
        <taxon>Magnoliopsida</taxon>
        <taxon>eudicotyledons</taxon>
        <taxon>Gunneridae</taxon>
        <taxon>Pentapetalae</taxon>
        <taxon>rosids</taxon>
        <taxon>fabids</taxon>
        <taxon>Cucurbitales</taxon>
        <taxon>Cucurbitaceae</taxon>
        <taxon>Benincaseae</taxon>
        <taxon>Citrullus</taxon>
    </lineage>
</organism>
<evidence type="ECO:0000256" key="2">
    <source>
        <dbReference type="ARBA" id="ARBA00022679"/>
    </source>
</evidence>
<reference evidence="6 7" key="1">
    <citation type="submission" date="2024-03" db="EMBL/GenBank/DDBJ databases">
        <authorList>
            <person name="Gkanogiannis A."/>
            <person name="Becerra Lopez-Lavalle L."/>
        </authorList>
    </citation>
    <scope>NUCLEOTIDE SEQUENCE [LARGE SCALE GENOMIC DNA]</scope>
</reference>
<dbReference type="InterPro" id="IPR016461">
    <property type="entry name" value="COMT-like"/>
</dbReference>
<dbReference type="InterPro" id="IPR036388">
    <property type="entry name" value="WH-like_DNA-bd_sf"/>
</dbReference>
<evidence type="ECO:0000313" key="7">
    <source>
        <dbReference type="Proteomes" id="UP001642487"/>
    </source>
</evidence>
<dbReference type="EMBL" id="OZ021739">
    <property type="protein sequence ID" value="CAK9321740.1"/>
    <property type="molecule type" value="Genomic_DNA"/>
</dbReference>
<evidence type="ECO:0000256" key="3">
    <source>
        <dbReference type="ARBA" id="ARBA00022691"/>
    </source>
</evidence>
<sequence length="370" mass="40671">MTTTAEETTTTFSSDHGAAQEQQHYAYAMQLVTSSVLPMTLQAVFELGVFEILAKAGDEAKLSPPEIAAEITTTNPDAASMIDRMLRLLASHSVVGCSVGFDEDGKMQRLYSLTPVSKYYVRNQDGVSLGPTLSLIQDKVFLQSWSELKNAVIEGGVPFNRAHGGVHAFEYPGLDPRFNQVFNAAMINHTTIAIKKIVKSYKGFENIKQLVDVGGGLGLTLHIITSTYPSIKGINFDLPHVIRDAPPYSGVEHVGGDMFEKVPNGDAVFMKWILHDWSDEHCVKLLKNCYVAIPNEGKVIIVDSVVPTVPETTDVTKCIAQGDVLMMTQNPGGKERSRDEFEALATKAGFKHVIFQCFVSNLWVIEFLKN</sequence>
<evidence type="ECO:0000256" key="1">
    <source>
        <dbReference type="ARBA" id="ARBA00022603"/>
    </source>
</evidence>
<accession>A0ABP0YSI3</accession>
<feature type="domain" description="O-methyltransferase C-terminal" evidence="4">
    <location>
        <begin position="145"/>
        <end position="351"/>
    </location>
</feature>
<dbReference type="Gene3D" id="1.10.10.10">
    <property type="entry name" value="Winged helix-like DNA-binding domain superfamily/Winged helix DNA-binding domain"/>
    <property type="match status" value="1"/>
</dbReference>
<dbReference type="InterPro" id="IPR036390">
    <property type="entry name" value="WH_DNA-bd_sf"/>
</dbReference>
<protein>
    <recommendedName>
        <fullName evidence="8">Caffeic acid 3-O-methyltransferase-like</fullName>
    </recommendedName>
</protein>
<name>A0ABP0YSI3_9ROSI</name>
<dbReference type="InterPro" id="IPR001077">
    <property type="entry name" value="COMT_C"/>
</dbReference>
<gene>
    <name evidence="6" type="ORF">CITCOLO1_LOCUS13829</name>
</gene>
<keyword evidence="7" id="KW-1185">Reference proteome</keyword>
<dbReference type="Pfam" id="PF08100">
    <property type="entry name" value="Dimerisation"/>
    <property type="match status" value="1"/>
</dbReference>
<evidence type="ECO:0000259" key="4">
    <source>
        <dbReference type="Pfam" id="PF00891"/>
    </source>
</evidence>
<evidence type="ECO:0008006" key="8">
    <source>
        <dbReference type="Google" id="ProtNLM"/>
    </source>
</evidence>
<feature type="domain" description="O-methyltransferase dimerisation" evidence="5">
    <location>
        <begin position="29"/>
        <end position="122"/>
    </location>
</feature>
<dbReference type="SUPFAM" id="SSF46785">
    <property type="entry name" value="Winged helix' DNA-binding domain"/>
    <property type="match status" value="1"/>
</dbReference>
<keyword evidence="3" id="KW-0949">S-adenosyl-L-methionine</keyword>
<dbReference type="InterPro" id="IPR012967">
    <property type="entry name" value="COMT_dimerisation"/>
</dbReference>
<dbReference type="Pfam" id="PF00891">
    <property type="entry name" value="Methyltransf_2"/>
    <property type="match status" value="1"/>
</dbReference>
<dbReference type="Gene3D" id="3.40.50.150">
    <property type="entry name" value="Vaccinia Virus protein VP39"/>
    <property type="match status" value="1"/>
</dbReference>